<gene>
    <name evidence="3" type="ORF">BGZ80_008326</name>
</gene>
<feature type="transmembrane region" description="Helical" evidence="2">
    <location>
        <begin position="43"/>
        <end position="65"/>
    </location>
</feature>
<accession>A0A9P6T179</accession>
<keyword evidence="2" id="KW-1133">Transmembrane helix</keyword>
<keyword evidence="2" id="KW-0472">Membrane</keyword>
<proteinExistence type="predicted"/>
<dbReference type="Proteomes" id="UP000703661">
    <property type="component" value="Unassembled WGS sequence"/>
</dbReference>
<comment type="caution">
    <text evidence="3">The sequence shown here is derived from an EMBL/GenBank/DDBJ whole genome shotgun (WGS) entry which is preliminary data.</text>
</comment>
<evidence type="ECO:0000313" key="4">
    <source>
        <dbReference type="Proteomes" id="UP000703661"/>
    </source>
</evidence>
<name>A0A9P6T179_9FUNG</name>
<dbReference type="AlphaFoldDB" id="A0A9P6T179"/>
<keyword evidence="2" id="KW-0812">Transmembrane</keyword>
<keyword evidence="4" id="KW-1185">Reference proteome</keyword>
<dbReference type="EMBL" id="JAAAID010000448">
    <property type="protein sequence ID" value="KAG0017380.1"/>
    <property type="molecule type" value="Genomic_DNA"/>
</dbReference>
<feature type="region of interest" description="Disordered" evidence="1">
    <location>
        <begin position="87"/>
        <end position="123"/>
    </location>
</feature>
<evidence type="ECO:0000313" key="3">
    <source>
        <dbReference type="EMBL" id="KAG0017380.1"/>
    </source>
</evidence>
<feature type="compositionally biased region" description="Basic and acidic residues" evidence="1">
    <location>
        <begin position="91"/>
        <end position="116"/>
    </location>
</feature>
<organism evidence="3 4">
    <name type="scientific">Entomortierella chlamydospora</name>
    <dbReference type="NCBI Taxonomy" id="101097"/>
    <lineage>
        <taxon>Eukaryota</taxon>
        <taxon>Fungi</taxon>
        <taxon>Fungi incertae sedis</taxon>
        <taxon>Mucoromycota</taxon>
        <taxon>Mortierellomycotina</taxon>
        <taxon>Mortierellomycetes</taxon>
        <taxon>Mortierellales</taxon>
        <taxon>Mortierellaceae</taxon>
        <taxon>Entomortierella</taxon>
    </lineage>
</organism>
<evidence type="ECO:0000256" key="2">
    <source>
        <dbReference type="SAM" id="Phobius"/>
    </source>
</evidence>
<protein>
    <submittedName>
        <fullName evidence="3">Uncharacterized protein</fullName>
    </submittedName>
</protein>
<sequence>MLWAGFLSVGSALSIPMMMMHTPYAILIAVSLALNPEADWSTWFPYAFTAILQAVLLGMCLFYYIKAKRKGHSSFLAVETTPLLRVAQENRGNESDPSAAHEDSARKQERTLRVDVDSELNIG</sequence>
<reference evidence="3" key="1">
    <citation type="journal article" date="2020" name="Fungal Divers.">
        <title>Resolving the Mortierellaceae phylogeny through synthesis of multi-gene phylogenetics and phylogenomics.</title>
        <authorList>
            <person name="Vandepol N."/>
            <person name="Liber J."/>
            <person name="Desiro A."/>
            <person name="Na H."/>
            <person name="Kennedy M."/>
            <person name="Barry K."/>
            <person name="Grigoriev I.V."/>
            <person name="Miller A.N."/>
            <person name="O'Donnell K."/>
            <person name="Stajich J.E."/>
            <person name="Bonito G."/>
        </authorList>
    </citation>
    <scope>NUCLEOTIDE SEQUENCE</scope>
    <source>
        <strain evidence="3">NRRL 2769</strain>
    </source>
</reference>
<evidence type="ECO:0000256" key="1">
    <source>
        <dbReference type="SAM" id="MobiDB-lite"/>
    </source>
</evidence>